<evidence type="ECO:0000256" key="1">
    <source>
        <dbReference type="ARBA" id="ARBA00022723"/>
    </source>
</evidence>
<keyword evidence="2 4" id="KW-0863">Zinc-finger</keyword>
<evidence type="ECO:0000259" key="6">
    <source>
        <dbReference type="PROSITE" id="PS50865"/>
    </source>
</evidence>
<evidence type="ECO:0000313" key="7">
    <source>
        <dbReference type="EMBL" id="KAE9404786.1"/>
    </source>
</evidence>
<keyword evidence="1" id="KW-0479">Metal-binding</keyword>
<reference evidence="7" key="1">
    <citation type="journal article" date="2019" name="Environ. Microbiol.">
        <title>Fungal ecological strategies reflected in gene transcription - a case study of two litter decomposers.</title>
        <authorList>
            <person name="Barbi F."/>
            <person name="Kohler A."/>
            <person name="Barry K."/>
            <person name="Baskaran P."/>
            <person name="Daum C."/>
            <person name="Fauchery L."/>
            <person name="Ihrmark K."/>
            <person name="Kuo A."/>
            <person name="LaButti K."/>
            <person name="Lipzen A."/>
            <person name="Morin E."/>
            <person name="Grigoriev I.V."/>
            <person name="Henrissat B."/>
            <person name="Lindahl B."/>
            <person name="Martin F."/>
        </authorList>
    </citation>
    <scope>NUCLEOTIDE SEQUENCE</scope>
    <source>
        <strain evidence="7">JB14</strain>
    </source>
</reference>
<dbReference type="PROSITE" id="PS01360">
    <property type="entry name" value="ZF_MYND_1"/>
    <property type="match status" value="1"/>
</dbReference>
<keyword evidence="8" id="KW-1185">Reference proteome</keyword>
<accession>A0A6A4I2N1</accession>
<dbReference type="Gene3D" id="1.10.220.160">
    <property type="match status" value="1"/>
</dbReference>
<name>A0A6A4I2N1_9AGAR</name>
<dbReference type="Proteomes" id="UP000799118">
    <property type="component" value="Unassembled WGS sequence"/>
</dbReference>
<dbReference type="InterPro" id="IPR002893">
    <property type="entry name" value="Znf_MYND"/>
</dbReference>
<dbReference type="GO" id="GO:0008270">
    <property type="term" value="F:zinc ion binding"/>
    <property type="evidence" value="ECO:0007669"/>
    <property type="project" value="UniProtKB-KW"/>
</dbReference>
<dbReference type="OrthoDB" id="2858222at2759"/>
<keyword evidence="3" id="KW-0862">Zinc</keyword>
<feature type="domain" description="MYND-type" evidence="6">
    <location>
        <begin position="271"/>
        <end position="316"/>
    </location>
</feature>
<protein>
    <recommendedName>
        <fullName evidence="6">MYND-type domain-containing protein</fullName>
    </recommendedName>
</protein>
<dbReference type="SUPFAM" id="SSF144232">
    <property type="entry name" value="HIT/MYND zinc finger-like"/>
    <property type="match status" value="1"/>
</dbReference>
<evidence type="ECO:0000256" key="4">
    <source>
        <dbReference type="PROSITE-ProRule" id="PRU00134"/>
    </source>
</evidence>
<sequence>MAGWFIRVYLHALFVDCSGSSVDSSVVELSNSSAKILASVLVNDSNDLWGDIYFQGVKTLAPRLAPIVTRMLPHLIQQRPLNYAVLRYRFCMMTSMASMSDTCNAIFLRHRAVYFTTCFLRHLYKILHPRRAGMIISEETKNDVIQCWVWCIKYLRCAFKYGGYESIILALNSGLLQALWGLVEGHMNMRESNPGHQFPSSELIRDVLNLLSASSLYRSVHKPLERILDKLPLDRTHSSDESGQIWRDFKLLVKNRAELRRRWEEKKITLCSNLGCRKSSPMHNTKVFRCSGCTITFYCGRLCQKSDWMHGHRKKCRKYAEDQVSLPRDAENRDRKLIYYIAHSELWSVRHDLIQQQNNHRNLLELPSVQAEATILISVVDFTKSGTQFEVEIYTLDEAKRAVPGTSWDGIVSMFRRRQSNHMDDTAMILALIPHPAGEWHLPLILIQPDVELVGRSVNVVLGKVSI</sequence>
<keyword evidence="5" id="KW-0732">Signal</keyword>
<dbReference type="AlphaFoldDB" id="A0A6A4I2N1"/>
<gene>
    <name evidence="7" type="ORF">BT96DRAFT_406223</name>
</gene>
<dbReference type="PROSITE" id="PS50865">
    <property type="entry name" value="ZF_MYND_2"/>
    <property type="match status" value="1"/>
</dbReference>
<organism evidence="7 8">
    <name type="scientific">Gymnopus androsaceus JB14</name>
    <dbReference type="NCBI Taxonomy" id="1447944"/>
    <lineage>
        <taxon>Eukaryota</taxon>
        <taxon>Fungi</taxon>
        <taxon>Dikarya</taxon>
        <taxon>Basidiomycota</taxon>
        <taxon>Agaricomycotina</taxon>
        <taxon>Agaricomycetes</taxon>
        <taxon>Agaricomycetidae</taxon>
        <taxon>Agaricales</taxon>
        <taxon>Marasmiineae</taxon>
        <taxon>Omphalotaceae</taxon>
        <taxon>Gymnopus</taxon>
    </lineage>
</organism>
<feature type="signal peptide" evidence="5">
    <location>
        <begin position="1"/>
        <end position="19"/>
    </location>
</feature>
<evidence type="ECO:0000256" key="3">
    <source>
        <dbReference type="ARBA" id="ARBA00022833"/>
    </source>
</evidence>
<evidence type="ECO:0000256" key="5">
    <source>
        <dbReference type="SAM" id="SignalP"/>
    </source>
</evidence>
<feature type="chain" id="PRO_5025354385" description="MYND-type domain-containing protein" evidence="5">
    <location>
        <begin position="20"/>
        <end position="467"/>
    </location>
</feature>
<dbReference type="Pfam" id="PF01753">
    <property type="entry name" value="zf-MYND"/>
    <property type="match status" value="1"/>
</dbReference>
<dbReference type="EMBL" id="ML769414">
    <property type="protein sequence ID" value="KAE9404786.1"/>
    <property type="molecule type" value="Genomic_DNA"/>
</dbReference>
<evidence type="ECO:0000256" key="2">
    <source>
        <dbReference type="ARBA" id="ARBA00022771"/>
    </source>
</evidence>
<evidence type="ECO:0000313" key="8">
    <source>
        <dbReference type="Proteomes" id="UP000799118"/>
    </source>
</evidence>
<proteinExistence type="predicted"/>
<dbReference type="Gene3D" id="6.10.140.2220">
    <property type="match status" value="1"/>
</dbReference>